<feature type="region of interest" description="Disordered" evidence="1">
    <location>
        <begin position="1"/>
        <end position="164"/>
    </location>
</feature>
<dbReference type="RefSeq" id="XP_020112845.1">
    <property type="nucleotide sequence ID" value="XM_020257256.1"/>
</dbReference>
<sequence length="387" mass="41188">MVPPLHHYEEPGQPEQRALLPRPSSTCASSGRRPTEGREAVLAAPANLEARLTQTSPARPLDPRRRRPPRAPALCGCRAAPELRGRARHRGRHRRGRASAAAAAGATPRPHPPRRDRRGLVRRPPPRRCRRARDPPGCGSTPQASSPSSPSQHQRLLPPPPPHAGRAFFALATIVPRLRRPASRVAEGADAADNPAHRVAATADGDRGGSASGRSRGHGWRGGFWEKSRTWSKARRRGPVIQGAVGIFTAAAPPPAPASHGFTAAAPELHPRLRSAGRVHQEAAAARPRARSPPLRAPACVHHYTITKKKKPSEIATAADAARAERRAARVTAALDRRDVPGCDTPLHLAARLPRAPTLAAALAVAGADPSLQNAAGWTLLGEAGRY</sequence>
<name>A0A6P5H4Q3_ANACO</name>
<keyword evidence="2" id="KW-1185">Reference proteome</keyword>
<dbReference type="InterPro" id="IPR021832">
    <property type="entry name" value="ANKRD13"/>
</dbReference>
<reference evidence="3" key="2">
    <citation type="submission" date="2025-08" db="UniProtKB">
        <authorList>
            <consortium name="RefSeq"/>
        </authorList>
    </citation>
    <scope>IDENTIFICATION</scope>
    <source>
        <tissue evidence="3">Leaf</tissue>
    </source>
</reference>
<dbReference type="GO" id="GO:0005737">
    <property type="term" value="C:cytoplasm"/>
    <property type="evidence" value="ECO:0007669"/>
    <property type="project" value="TreeGrafter"/>
</dbReference>
<protein>
    <submittedName>
        <fullName evidence="3">Serine/arginine repetitive matrix protein 1-like</fullName>
    </submittedName>
</protein>
<dbReference type="PANTHER" id="PTHR12447:SF7">
    <property type="entry name" value="ANKYRIN REPEAT FAMILY PROTEIN"/>
    <property type="match status" value="1"/>
</dbReference>
<proteinExistence type="predicted"/>
<feature type="region of interest" description="Disordered" evidence="1">
    <location>
        <begin position="185"/>
        <end position="221"/>
    </location>
</feature>
<feature type="compositionally biased region" description="Low complexity" evidence="1">
    <location>
        <begin position="98"/>
        <end position="108"/>
    </location>
</feature>
<feature type="compositionally biased region" description="Basic and acidic residues" evidence="1">
    <location>
        <begin position="1"/>
        <end position="10"/>
    </location>
</feature>
<organism evidence="2 3">
    <name type="scientific">Ananas comosus</name>
    <name type="common">Pineapple</name>
    <name type="synonym">Ananas ananas</name>
    <dbReference type="NCBI Taxonomy" id="4615"/>
    <lineage>
        <taxon>Eukaryota</taxon>
        <taxon>Viridiplantae</taxon>
        <taxon>Streptophyta</taxon>
        <taxon>Embryophyta</taxon>
        <taxon>Tracheophyta</taxon>
        <taxon>Spermatophyta</taxon>
        <taxon>Magnoliopsida</taxon>
        <taxon>Liliopsida</taxon>
        <taxon>Poales</taxon>
        <taxon>Bromeliaceae</taxon>
        <taxon>Bromelioideae</taxon>
        <taxon>Ananas</taxon>
    </lineage>
</organism>
<feature type="compositionally biased region" description="Low complexity" evidence="1">
    <location>
        <begin position="142"/>
        <end position="156"/>
    </location>
</feature>
<reference evidence="2" key="1">
    <citation type="journal article" date="2015" name="Nat. Genet.">
        <title>The pineapple genome and the evolution of CAM photosynthesis.</title>
        <authorList>
            <person name="Ming R."/>
            <person name="VanBuren R."/>
            <person name="Wai C.M."/>
            <person name="Tang H."/>
            <person name="Schatz M.C."/>
            <person name="Bowers J.E."/>
            <person name="Lyons E."/>
            <person name="Wang M.L."/>
            <person name="Chen J."/>
            <person name="Biggers E."/>
            <person name="Zhang J."/>
            <person name="Huang L."/>
            <person name="Zhang L."/>
            <person name="Miao W."/>
            <person name="Zhang J."/>
            <person name="Ye Z."/>
            <person name="Miao C."/>
            <person name="Lin Z."/>
            <person name="Wang H."/>
            <person name="Zhou H."/>
            <person name="Yim W.C."/>
            <person name="Priest H.D."/>
            <person name="Zheng C."/>
            <person name="Woodhouse M."/>
            <person name="Edger P.P."/>
            <person name="Guyot R."/>
            <person name="Guo H.B."/>
            <person name="Guo H."/>
            <person name="Zheng G."/>
            <person name="Singh R."/>
            <person name="Sharma A."/>
            <person name="Min X."/>
            <person name="Zheng Y."/>
            <person name="Lee H."/>
            <person name="Gurtowski J."/>
            <person name="Sedlazeck F.J."/>
            <person name="Harkess A."/>
            <person name="McKain M.R."/>
            <person name="Liao Z."/>
            <person name="Fang J."/>
            <person name="Liu J."/>
            <person name="Zhang X."/>
            <person name="Zhang Q."/>
            <person name="Hu W."/>
            <person name="Qin Y."/>
            <person name="Wang K."/>
            <person name="Chen L.Y."/>
            <person name="Shirley N."/>
            <person name="Lin Y.R."/>
            <person name="Liu L.Y."/>
            <person name="Hernandez A.G."/>
            <person name="Wright C.L."/>
            <person name="Bulone V."/>
            <person name="Tuskan G.A."/>
            <person name="Heath K."/>
            <person name="Zee F."/>
            <person name="Moore P.H."/>
            <person name="Sunkar R."/>
            <person name="Leebens-Mack J.H."/>
            <person name="Mockler T."/>
            <person name="Bennetzen J.L."/>
            <person name="Freeling M."/>
            <person name="Sankoff D."/>
            <person name="Paterson A.H."/>
            <person name="Zhu X."/>
            <person name="Yang X."/>
            <person name="Smith J.A."/>
            <person name="Cushman J.C."/>
            <person name="Paull R.E."/>
            <person name="Yu Q."/>
        </authorList>
    </citation>
    <scope>NUCLEOTIDE SEQUENCE [LARGE SCALE GENOMIC DNA]</scope>
    <source>
        <strain evidence="2">cv. F153</strain>
    </source>
</reference>
<evidence type="ECO:0000313" key="2">
    <source>
        <dbReference type="Proteomes" id="UP000515123"/>
    </source>
</evidence>
<dbReference type="Proteomes" id="UP000515123">
    <property type="component" value="Linkage group 2"/>
</dbReference>
<evidence type="ECO:0000256" key="1">
    <source>
        <dbReference type="SAM" id="MobiDB-lite"/>
    </source>
</evidence>
<accession>A0A6P5H4Q3</accession>
<feature type="compositionally biased region" description="Basic residues" evidence="1">
    <location>
        <begin position="86"/>
        <end position="97"/>
    </location>
</feature>
<dbReference type="PANTHER" id="PTHR12447">
    <property type="entry name" value="ANKYRIN REPEAT DOMAIN-CONTAINING PROTEIN 13"/>
    <property type="match status" value="1"/>
</dbReference>
<evidence type="ECO:0000313" key="3">
    <source>
        <dbReference type="RefSeq" id="XP_020112845.1"/>
    </source>
</evidence>
<feature type="compositionally biased region" description="Basic residues" evidence="1">
    <location>
        <begin position="111"/>
        <end position="131"/>
    </location>
</feature>
<gene>
    <name evidence="3" type="primary">LOC109727236</name>
</gene>
<dbReference type="GeneID" id="109727236"/>
<dbReference type="AlphaFoldDB" id="A0A6P5H4Q3"/>